<dbReference type="InterPro" id="IPR002843">
    <property type="entry name" value="ATPase_V0-cplx_csu/dsu"/>
</dbReference>
<evidence type="ECO:0000313" key="4">
    <source>
        <dbReference type="EMBL" id="KXB08517.1"/>
    </source>
</evidence>
<dbReference type="SUPFAM" id="SSF103486">
    <property type="entry name" value="V-type ATP synthase subunit C"/>
    <property type="match status" value="1"/>
</dbReference>
<organism evidence="4 5">
    <name type="scientific">candidate division MSBL1 archaeon SCGC-AAA382M17</name>
    <dbReference type="NCBI Taxonomy" id="1698284"/>
    <lineage>
        <taxon>Archaea</taxon>
        <taxon>Methanobacteriati</taxon>
        <taxon>Methanobacteriota</taxon>
        <taxon>candidate division MSBL1</taxon>
    </lineage>
</organism>
<dbReference type="Pfam" id="PF01992">
    <property type="entry name" value="vATP-synt_AC39"/>
    <property type="match status" value="1"/>
</dbReference>
<accession>A0ABR5TJS6</accession>
<keyword evidence="5" id="KW-1185">Reference proteome</keyword>
<feature type="transmembrane region" description="Helical" evidence="3">
    <location>
        <begin position="18"/>
        <end position="37"/>
    </location>
</feature>
<evidence type="ECO:0000313" key="5">
    <source>
        <dbReference type="Proteomes" id="UP000070633"/>
    </source>
</evidence>
<gene>
    <name evidence="4" type="ORF">AKJ55_00840</name>
</gene>
<protein>
    <recommendedName>
        <fullName evidence="6">V-type ATP synthase subunit C</fullName>
    </recommendedName>
</protein>
<dbReference type="PANTHER" id="PTHR38682">
    <property type="entry name" value="V-TYPE ATP SYNTHASE SUBUNIT C"/>
    <property type="match status" value="1"/>
</dbReference>
<dbReference type="InterPro" id="IPR050873">
    <property type="entry name" value="V-ATPase_V0D/AC39_subunit"/>
</dbReference>
<evidence type="ECO:0008006" key="6">
    <source>
        <dbReference type="Google" id="ProtNLM"/>
    </source>
</evidence>
<keyword evidence="3" id="KW-1133">Transmembrane helix</keyword>
<proteinExistence type="predicted"/>
<name>A0ABR5TJS6_9EURY</name>
<dbReference type="InterPro" id="IPR036079">
    <property type="entry name" value="ATPase_csu/dsu_sf"/>
</dbReference>
<evidence type="ECO:0000256" key="3">
    <source>
        <dbReference type="SAM" id="Phobius"/>
    </source>
</evidence>
<evidence type="ECO:0000256" key="1">
    <source>
        <dbReference type="ARBA" id="ARBA00022448"/>
    </source>
</evidence>
<sequence>MGLRMIDIIPGLSGKLELIILLSISTGIFIILIIVIFRRIRRYGDYAYVNARISAMKSRLFRKEKLNPLIQTQNLQNFASLLEDSHYSQYLDSIEGLRARELEISINQQLSDTYDKISSLAPLEIREIFQEMVKILEIQSLKTIIGSKLKETTKEKEVKLQKYLSERLHEKTSEAKNIDEVVESLKGTEYENWIKDGLSEYEKTRNPLSIWSKIEKGYWKKVWKTIKTSTAKYSNVTRKALGMKIDIQNILTVLRCKAEDVSADEIKNHIIPIHTKIDPRSIERAAESENLKKAAMLFEDTPYGNDISDLLNQYEGAELIFKIEINLQRSVLKKIRNLSTRYYSGAGPLTAFFFEKNMEVKNLTTIANGIEEGLESEEIEEKIIKPEV</sequence>
<reference evidence="4 5" key="1">
    <citation type="journal article" date="2016" name="Sci. Rep.">
        <title>Metabolic traits of an uncultured archaeal lineage -MSBL1- from brine pools of the Red Sea.</title>
        <authorList>
            <person name="Mwirichia R."/>
            <person name="Alam I."/>
            <person name="Rashid M."/>
            <person name="Vinu M."/>
            <person name="Ba-Alawi W."/>
            <person name="Anthony Kamau A."/>
            <person name="Kamanda Ngugi D."/>
            <person name="Goker M."/>
            <person name="Klenk H.P."/>
            <person name="Bajic V."/>
            <person name="Stingl U."/>
        </authorList>
    </citation>
    <scope>NUCLEOTIDE SEQUENCE [LARGE SCALE GENOMIC DNA]</scope>
    <source>
        <strain evidence="4">SCGC-AAA382M17</strain>
    </source>
</reference>
<comment type="caution">
    <text evidence="4">The sequence shown here is derived from an EMBL/GenBank/DDBJ whole genome shotgun (WGS) entry which is preliminary data.</text>
</comment>
<keyword evidence="2" id="KW-0406">Ion transport</keyword>
<dbReference type="EMBL" id="LHYI01000015">
    <property type="protein sequence ID" value="KXB08517.1"/>
    <property type="molecule type" value="Genomic_DNA"/>
</dbReference>
<keyword evidence="3" id="KW-0472">Membrane</keyword>
<dbReference type="Gene3D" id="1.10.132.50">
    <property type="entry name" value="ATP synthase (C/AC39) subunit, domain 3"/>
    <property type="match status" value="3"/>
</dbReference>
<evidence type="ECO:0000256" key="2">
    <source>
        <dbReference type="ARBA" id="ARBA00023065"/>
    </source>
</evidence>
<dbReference type="Proteomes" id="UP000070633">
    <property type="component" value="Unassembled WGS sequence"/>
</dbReference>
<dbReference type="PANTHER" id="PTHR38682:SF1">
    <property type="entry name" value="V-TYPE ATP SYNTHASE SUBUNIT C"/>
    <property type="match status" value="1"/>
</dbReference>
<dbReference type="InterPro" id="IPR044911">
    <property type="entry name" value="V-type_ATPase_csu/dsu_dom_3"/>
</dbReference>
<keyword evidence="3" id="KW-0812">Transmembrane</keyword>
<keyword evidence="1" id="KW-0813">Transport</keyword>